<proteinExistence type="predicted"/>
<evidence type="ECO:0000256" key="1">
    <source>
        <dbReference type="SAM" id="Phobius"/>
    </source>
</evidence>
<comment type="caution">
    <text evidence="2">The sequence shown here is derived from an EMBL/GenBank/DDBJ whole genome shotgun (WGS) entry which is preliminary data.</text>
</comment>
<evidence type="ECO:0000313" key="3">
    <source>
        <dbReference type="Proteomes" id="UP000707356"/>
    </source>
</evidence>
<evidence type="ECO:0000313" key="2">
    <source>
        <dbReference type="EMBL" id="MBW4468013.1"/>
    </source>
</evidence>
<organism evidence="2 3">
    <name type="scientific">Pegethrix bostrychoides GSE-TBD4-15B</name>
    <dbReference type="NCBI Taxonomy" id="2839662"/>
    <lineage>
        <taxon>Bacteria</taxon>
        <taxon>Bacillati</taxon>
        <taxon>Cyanobacteriota</taxon>
        <taxon>Cyanophyceae</taxon>
        <taxon>Oculatellales</taxon>
        <taxon>Oculatellaceae</taxon>
        <taxon>Pegethrix</taxon>
    </lineage>
</organism>
<name>A0A951U6M7_9CYAN</name>
<sequence>MAIFRQYIAPLLIVLVFVVALVAAGARIFLPDDMAAPAPVEATELSQAPAASLPSGLTSLAGMPSSLEILVKGFPLDTEGAL</sequence>
<dbReference type="EMBL" id="JAHHHV010000083">
    <property type="protein sequence ID" value="MBW4468013.1"/>
    <property type="molecule type" value="Genomic_DNA"/>
</dbReference>
<accession>A0A951U6M7</accession>
<feature type="transmembrane region" description="Helical" evidence="1">
    <location>
        <begin position="7"/>
        <end position="30"/>
    </location>
</feature>
<gene>
    <name evidence="2" type="ORF">KME07_21520</name>
</gene>
<keyword evidence="1" id="KW-0472">Membrane</keyword>
<dbReference type="Proteomes" id="UP000707356">
    <property type="component" value="Unassembled WGS sequence"/>
</dbReference>
<protein>
    <submittedName>
        <fullName evidence="2">Uncharacterized protein</fullName>
    </submittedName>
</protein>
<dbReference type="AlphaFoldDB" id="A0A951U6M7"/>
<reference evidence="2" key="1">
    <citation type="submission" date="2021-05" db="EMBL/GenBank/DDBJ databases">
        <authorList>
            <person name="Pietrasiak N."/>
            <person name="Ward R."/>
            <person name="Stajich J.E."/>
            <person name="Kurbessoian T."/>
        </authorList>
    </citation>
    <scope>NUCLEOTIDE SEQUENCE</scope>
    <source>
        <strain evidence="2">GSE-TBD4-15B</strain>
    </source>
</reference>
<reference evidence="2" key="2">
    <citation type="journal article" date="2022" name="Microbiol. Resour. Announc.">
        <title>Metagenome Sequencing to Explore Phylogenomics of Terrestrial Cyanobacteria.</title>
        <authorList>
            <person name="Ward R.D."/>
            <person name="Stajich J.E."/>
            <person name="Johansen J.R."/>
            <person name="Huntemann M."/>
            <person name="Clum A."/>
            <person name="Foster B."/>
            <person name="Foster B."/>
            <person name="Roux S."/>
            <person name="Palaniappan K."/>
            <person name="Varghese N."/>
            <person name="Mukherjee S."/>
            <person name="Reddy T.B.K."/>
            <person name="Daum C."/>
            <person name="Copeland A."/>
            <person name="Chen I.A."/>
            <person name="Ivanova N.N."/>
            <person name="Kyrpides N.C."/>
            <person name="Shapiro N."/>
            <person name="Eloe-Fadrosh E.A."/>
            <person name="Pietrasiak N."/>
        </authorList>
    </citation>
    <scope>NUCLEOTIDE SEQUENCE</scope>
    <source>
        <strain evidence="2">GSE-TBD4-15B</strain>
    </source>
</reference>
<keyword evidence="1" id="KW-1133">Transmembrane helix</keyword>
<keyword evidence="1" id="KW-0812">Transmembrane</keyword>